<evidence type="ECO:0000256" key="2">
    <source>
        <dbReference type="ARBA" id="ARBA00020484"/>
    </source>
</evidence>
<evidence type="ECO:0000256" key="8">
    <source>
        <dbReference type="RuleBase" id="RU003761"/>
    </source>
</evidence>
<dbReference type="InterPro" id="IPR030388">
    <property type="entry name" value="G_ERA_dom"/>
</dbReference>
<dbReference type="InterPro" id="IPR004044">
    <property type="entry name" value="KH_dom_type_2"/>
</dbReference>
<comment type="function">
    <text evidence="6">An essential GTPase that binds both GDP and GTP, with rapid nucleotide exchange. Plays a role in 16S rRNA processing and 30S ribosomal subunit biogenesis and possibly also in cell cycle regulation and energy metabolism.</text>
</comment>
<dbReference type="PROSITE" id="PS51713">
    <property type="entry name" value="G_ERA"/>
    <property type="match status" value="1"/>
</dbReference>
<dbReference type="AlphaFoldDB" id="A0A1H7KLI4"/>
<dbReference type="Pfam" id="PF01926">
    <property type="entry name" value="MMR_HSR1"/>
    <property type="match status" value="1"/>
</dbReference>
<evidence type="ECO:0000259" key="9">
    <source>
        <dbReference type="PROSITE" id="PS50823"/>
    </source>
</evidence>
<feature type="binding site" evidence="6">
    <location>
        <begin position="137"/>
        <end position="140"/>
    </location>
    <ligand>
        <name>GTP</name>
        <dbReference type="ChEBI" id="CHEBI:37565"/>
    </ligand>
</feature>
<feature type="region of interest" description="G1" evidence="7">
    <location>
        <begin position="28"/>
        <end position="35"/>
    </location>
</feature>
<evidence type="ECO:0000313" key="11">
    <source>
        <dbReference type="EMBL" id="SEK87628.1"/>
    </source>
</evidence>
<keyword evidence="6" id="KW-0690">Ribosome biogenesis</keyword>
<dbReference type="GO" id="GO:0005886">
    <property type="term" value="C:plasma membrane"/>
    <property type="evidence" value="ECO:0007669"/>
    <property type="project" value="UniProtKB-SubCell"/>
</dbReference>
<feature type="domain" description="KH type-2" evidence="9">
    <location>
        <begin position="211"/>
        <end position="295"/>
    </location>
</feature>
<evidence type="ECO:0000313" key="12">
    <source>
        <dbReference type="Proteomes" id="UP000199256"/>
    </source>
</evidence>
<dbReference type="NCBIfam" id="TIGR00231">
    <property type="entry name" value="small_GTP"/>
    <property type="match status" value="1"/>
</dbReference>
<protein>
    <recommendedName>
        <fullName evidence="2 6">GTPase Era</fullName>
    </recommendedName>
</protein>
<dbReference type="InterPro" id="IPR005225">
    <property type="entry name" value="Small_GTP-bd"/>
</dbReference>
<dbReference type="CDD" id="cd22534">
    <property type="entry name" value="KH-II_Era"/>
    <property type="match status" value="1"/>
</dbReference>
<evidence type="ECO:0000256" key="6">
    <source>
        <dbReference type="HAMAP-Rule" id="MF_00367"/>
    </source>
</evidence>
<evidence type="ECO:0000256" key="4">
    <source>
        <dbReference type="ARBA" id="ARBA00022884"/>
    </source>
</evidence>
<dbReference type="InterPro" id="IPR027417">
    <property type="entry name" value="P-loop_NTPase"/>
</dbReference>
<dbReference type="Gene3D" id="3.30.300.20">
    <property type="match status" value="1"/>
</dbReference>
<dbReference type="STRING" id="1396821.SAMN05444515_10646"/>
<comment type="similarity">
    <text evidence="1 6 7 8">Belongs to the TRAFAC class TrmE-Era-EngA-EngB-Septin-like GTPase superfamily. Era GTPase family.</text>
</comment>
<evidence type="ECO:0000256" key="3">
    <source>
        <dbReference type="ARBA" id="ARBA00022741"/>
    </source>
</evidence>
<feature type="region of interest" description="G2" evidence="7">
    <location>
        <begin position="54"/>
        <end position="58"/>
    </location>
</feature>
<feature type="binding site" evidence="6">
    <location>
        <begin position="28"/>
        <end position="35"/>
    </location>
    <ligand>
        <name>GTP</name>
        <dbReference type="ChEBI" id="CHEBI:37565"/>
    </ligand>
</feature>
<dbReference type="GO" id="GO:0070181">
    <property type="term" value="F:small ribosomal subunit rRNA binding"/>
    <property type="evidence" value="ECO:0007669"/>
    <property type="project" value="UniProtKB-UniRule"/>
</dbReference>
<keyword evidence="12" id="KW-1185">Reference proteome</keyword>
<dbReference type="PRINTS" id="PR00326">
    <property type="entry name" value="GTP1OBG"/>
</dbReference>
<dbReference type="PANTHER" id="PTHR42698:SF1">
    <property type="entry name" value="GTPASE ERA, MITOCHONDRIAL"/>
    <property type="match status" value="1"/>
</dbReference>
<dbReference type="PANTHER" id="PTHR42698">
    <property type="entry name" value="GTPASE ERA"/>
    <property type="match status" value="1"/>
</dbReference>
<dbReference type="CDD" id="cd04163">
    <property type="entry name" value="Era"/>
    <property type="match status" value="1"/>
</dbReference>
<keyword evidence="6" id="KW-0472">Membrane</keyword>
<dbReference type="GO" id="GO:0005829">
    <property type="term" value="C:cytosol"/>
    <property type="evidence" value="ECO:0007669"/>
    <property type="project" value="TreeGrafter"/>
</dbReference>
<feature type="region of interest" description="G3" evidence="7">
    <location>
        <begin position="75"/>
        <end position="78"/>
    </location>
</feature>
<dbReference type="InterPro" id="IPR015946">
    <property type="entry name" value="KH_dom-like_a/b"/>
</dbReference>
<organism evidence="11 12">
    <name type="scientific">Ectothiorhodospira marina</name>
    <dbReference type="NCBI Taxonomy" id="1396821"/>
    <lineage>
        <taxon>Bacteria</taxon>
        <taxon>Pseudomonadati</taxon>
        <taxon>Pseudomonadota</taxon>
        <taxon>Gammaproteobacteria</taxon>
        <taxon>Chromatiales</taxon>
        <taxon>Ectothiorhodospiraceae</taxon>
        <taxon>Ectothiorhodospira</taxon>
    </lineage>
</organism>
<keyword evidence="6" id="KW-0699">rRNA-binding</keyword>
<keyword evidence="4 6" id="KW-0694">RNA-binding</keyword>
<reference evidence="12" key="1">
    <citation type="submission" date="2016-10" db="EMBL/GenBank/DDBJ databases">
        <authorList>
            <person name="Varghese N."/>
            <person name="Submissions S."/>
        </authorList>
    </citation>
    <scope>NUCLEOTIDE SEQUENCE [LARGE SCALE GENOMIC DNA]</scope>
    <source>
        <strain evidence="12">DSM 241</strain>
    </source>
</reference>
<feature type="domain" description="Era-type G" evidence="10">
    <location>
        <begin position="20"/>
        <end position="188"/>
    </location>
</feature>
<feature type="region of interest" description="G4" evidence="7">
    <location>
        <begin position="137"/>
        <end position="140"/>
    </location>
</feature>
<accession>A0A1H7KLI4</accession>
<dbReference type="GO" id="GO:0000028">
    <property type="term" value="P:ribosomal small subunit assembly"/>
    <property type="evidence" value="ECO:0007669"/>
    <property type="project" value="TreeGrafter"/>
</dbReference>
<dbReference type="PROSITE" id="PS50823">
    <property type="entry name" value="KH_TYPE_2"/>
    <property type="match status" value="1"/>
</dbReference>
<dbReference type="RefSeq" id="WP_281244072.1">
    <property type="nucleotide sequence ID" value="NZ_FOAA01000006.1"/>
</dbReference>
<dbReference type="InterPro" id="IPR005662">
    <property type="entry name" value="GTPase_Era-like"/>
</dbReference>
<dbReference type="Pfam" id="PF07650">
    <property type="entry name" value="KH_2"/>
    <property type="match status" value="1"/>
</dbReference>
<keyword evidence="6" id="KW-0963">Cytoplasm</keyword>
<keyword evidence="6" id="KW-1003">Cell membrane</keyword>
<dbReference type="GO" id="GO:0005525">
    <property type="term" value="F:GTP binding"/>
    <property type="evidence" value="ECO:0007669"/>
    <property type="project" value="UniProtKB-UniRule"/>
</dbReference>
<dbReference type="Gene3D" id="3.40.50.300">
    <property type="entry name" value="P-loop containing nucleotide triphosphate hydrolases"/>
    <property type="match status" value="1"/>
</dbReference>
<dbReference type="HAMAP" id="MF_00367">
    <property type="entry name" value="GTPase_Era"/>
    <property type="match status" value="1"/>
</dbReference>
<evidence type="ECO:0000256" key="1">
    <source>
        <dbReference type="ARBA" id="ARBA00007921"/>
    </source>
</evidence>
<feature type="region of interest" description="G5" evidence="7">
    <location>
        <begin position="167"/>
        <end position="169"/>
    </location>
</feature>
<dbReference type="NCBIfam" id="NF000908">
    <property type="entry name" value="PRK00089.1"/>
    <property type="match status" value="1"/>
</dbReference>
<evidence type="ECO:0000256" key="7">
    <source>
        <dbReference type="PROSITE-ProRule" id="PRU01050"/>
    </source>
</evidence>
<dbReference type="EMBL" id="FOAA01000006">
    <property type="protein sequence ID" value="SEK87628.1"/>
    <property type="molecule type" value="Genomic_DNA"/>
</dbReference>
<keyword evidence="3 6" id="KW-0547">Nucleotide-binding</keyword>
<name>A0A1H7KLI4_9GAMM</name>
<dbReference type="GO" id="GO:0003924">
    <property type="term" value="F:GTPase activity"/>
    <property type="evidence" value="ECO:0007669"/>
    <property type="project" value="UniProtKB-UniRule"/>
</dbReference>
<dbReference type="SUPFAM" id="SSF52540">
    <property type="entry name" value="P-loop containing nucleoside triphosphate hydrolases"/>
    <property type="match status" value="1"/>
</dbReference>
<dbReference type="InterPro" id="IPR009019">
    <property type="entry name" value="KH_sf_prok-type"/>
</dbReference>
<feature type="binding site" evidence="6">
    <location>
        <begin position="75"/>
        <end position="79"/>
    </location>
    <ligand>
        <name>GTP</name>
        <dbReference type="ChEBI" id="CHEBI:37565"/>
    </ligand>
</feature>
<dbReference type="GO" id="GO:0043024">
    <property type="term" value="F:ribosomal small subunit binding"/>
    <property type="evidence" value="ECO:0007669"/>
    <property type="project" value="TreeGrafter"/>
</dbReference>
<dbReference type="NCBIfam" id="TIGR00436">
    <property type="entry name" value="era"/>
    <property type="match status" value="1"/>
</dbReference>
<gene>
    <name evidence="6" type="primary">era</name>
    <name evidence="11" type="ORF">SAMN05444515_10646</name>
</gene>
<comment type="subcellular location">
    <subcellularLocation>
        <location evidence="6">Cytoplasm</location>
    </subcellularLocation>
    <subcellularLocation>
        <location evidence="6">Cell membrane</location>
        <topology evidence="6">Peripheral membrane protein</topology>
    </subcellularLocation>
</comment>
<keyword evidence="5 6" id="KW-0342">GTP-binding</keyword>
<comment type="subunit">
    <text evidence="6">Monomer.</text>
</comment>
<proteinExistence type="inferred from homology"/>
<evidence type="ECO:0000259" key="10">
    <source>
        <dbReference type="PROSITE" id="PS51713"/>
    </source>
</evidence>
<dbReference type="InterPro" id="IPR006073">
    <property type="entry name" value="GTP-bd"/>
</dbReference>
<dbReference type="Proteomes" id="UP000199256">
    <property type="component" value="Unassembled WGS sequence"/>
</dbReference>
<sequence>MIEHSDPGSLGQGDHLSSTRCGYVAIVGRPNVGKSTLLNYLVGEKIAAASRKAQTTRHRIRGLITHGPDQLVLVDTPGVDPSTPKLLGKVLNRTAQAAVDDVDAVVLVVEAGRWEPSDEALAQRLENGNRPVVLVINKVDRLKDKSALLPYIDQVRGRLPFHDVVPLSALKGQNVDPLVATLMQLLPPGPHLFPDDEITDRSQRFRVTEVIREQLLERLGQEVPYATSVEVEQWEDSGTALHIGAVIWVEREGQKAIVVGKGGRMIKGVGSGARLELEQMLERKVMLKLWVKLRDGWQDDLDGIRRMGIDVES</sequence>
<dbReference type="SUPFAM" id="SSF54814">
    <property type="entry name" value="Prokaryotic type KH domain (KH-domain type II)"/>
    <property type="match status" value="1"/>
</dbReference>
<evidence type="ECO:0000256" key="5">
    <source>
        <dbReference type="ARBA" id="ARBA00023134"/>
    </source>
</evidence>